<reference evidence="5 6" key="1">
    <citation type="submission" date="2012-08" db="EMBL/GenBank/DDBJ databases">
        <title>Oryza genome evolution.</title>
        <authorList>
            <person name="Wing R.A."/>
        </authorList>
    </citation>
    <scope>NUCLEOTIDE SEQUENCE</scope>
</reference>
<dbReference type="Gene3D" id="1.25.40.10">
    <property type="entry name" value="Tetratricopeptide repeat domain"/>
    <property type="match status" value="5"/>
</dbReference>
<dbReference type="NCBIfam" id="TIGR00756">
    <property type="entry name" value="PPR"/>
    <property type="match status" value="8"/>
</dbReference>
<evidence type="ECO:0000313" key="5">
    <source>
        <dbReference type="EnsemblPlants" id="LPERR02G12080.1"/>
    </source>
</evidence>
<feature type="repeat" description="PPR" evidence="3">
    <location>
        <begin position="236"/>
        <end position="270"/>
    </location>
</feature>
<reference evidence="5" key="3">
    <citation type="submission" date="2015-04" db="UniProtKB">
        <authorList>
            <consortium name="EnsemblPlants"/>
        </authorList>
    </citation>
    <scope>IDENTIFICATION</scope>
</reference>
<dbReference type="HOGENOM" id="CLU_002706_49_0_1"/>
<accession>A0A0D9VFH6</accession>
<dbReference type="Pfam" id="PF13041">
    <property type="entry name" value="PPR_2"/>
    <property type="match status" value="5"/>
</dbReference>
<dbReference type="InterPro" id="IPR011990">
    <property type="entry name" value="TPR-like_helical_dom_sf"/>
</dbReference>
<dbReference type="InterPro" id="IPR002885">
    <property type="entry name" value="PPR_rpt"/>
</dbReference>
<keyword evidence="1" id="KW-0677">Repeat</keyword>
<feature type="repeat" description="PPR" evidence="3">
    <location>
        <begin position="166"/>
        <end position="200"/>
    </location>
</feature>
<feature type="repeat" description="PPR" evidence="3">
    <location>
        <begin position="408"/>
        <end position="442"/>
    </location>
</feature>
<evidence type="ECO:0000256" key="3">
    <source>
        <dbReference type="PROSITE-ProRule" id="PRU00708"/>
    </source>
</evidence>
<evidence type="ECO:0000256" key="1">
    <source>
        <dbReference type="ARBA" id="ARBA00022737"/>
    </source>
</evidence>
<dbReference type="PANTHER" id="PTHR45613">
    <property type="entry name" value="PENTATRICOPEPTIDE REPEAT-CONTAINING PROTEIN"/>
    <property type="match status" value="1"/>
</dbReference>
<dbReference type="eggNOG" id="KOG4197">
    <property type="taxonomic scope" value="Eukaryota"/>
</dbReference>
<dbReference type="SUPFAM" id="SSF48452">
    <property type="entry name" value="TPR-like"/>
    <property type="match status" value="1"/>
</dbReference>
<dbReference type="Proteomes" id="UP000032180">
    <property type="component" value="Chromosome 2"/>
</dbReference>
<feature type="repeat" description="PPR" evidence="3">
    <location>
        <begin position="341"/>
        <end position="375"/>
    </location>
</feature>
<dbReference type="Pfam" id="PF12854">
    <property type="entry name" value="PPR_1"/>
    <property type="match status" value="1"/>
</dbReference>
<feature type="repeat" description="PPR" evidence="3">
    <location>
        <begin position="271"/>
        <end position="305"/>
    </location>
</feature>
<dbReference type="EnsemblPlants" id="LPERR02G12080.1">
    <property type="protein sequence ID" value="LPERR02G12080.1"/>
    <property type="gene ID" value="LPERR02G12080"/>
</dbReference>
<dbReference type="PROSITE" id="PS51375">
    <property type="entry name" value="PPR"/>
    <property type="match status" value="8"/>
</dbReference>
<feature type="repeat" description="PPR" evidence="3">
    <location>
        <begin position="443"/>
        <end position="477"/>
    </location>
</feature>
<feature type="repeat" description="PPR" evidence="3">
    <location>
        <begin position="201"/>
        <end position="235"/>
    </location>
</feature>
<dbReference type="STRING" id="77586.A0A0D9VFH6"/>
<feature type="compositionally biased region" description="Low complexity" evidence="4">
    <location>
        <begin position="1"/>
        <end position="22"/>
    </location>
</feature>
<evidence type="ECO:0000256" key="2">
    <source>
        <dbReference type="ARBA" id="ARBA00022946"/>
    </source>
</evidence>
<evidence type="ECO:0008006" key="7">
    <source>
        <dbReference type="Google" id="ProtNLM"/>
    </source>
</evidence>
<keyword evidence="2" id="KW-0809">Transit peptide</keyword>
<protein>
    <recommendedName>
        <fullName evidence="7">Pentacotripeptide-repeat region of PRORP domain-containing protein</fullName>
    </recommendedName>
</protein>
<feature type="repeat" description="PPR" evidence="3">
    <location>
        <begin position="99"/>
        <end position="133"/>
    </location>
</feature>
<dbReference type="Gramene" id="LPERR02G12080.1">
    <property type="protein sequence ID" value="LPERR02G12080.1"/>
    <property type="gene ID" value="LPERR02G12080"/>
</dbReference>
<evidence type="ECO:0000313" key="6">
    <source>
        <dbReference type="Proteomes" id="UP000032180"/>
    </source>
</evidence>
<feature type="region of interest" description="Disordered" evidence="4">
    <location>
        <begin position="1"/>
        <end position="58"/>
    </location>
</feature>
<keyword evidence="6" id="KW-1185">Reference proteome</keyword>
<organism evidence="5 6">
    <name type="scientific">Leersia perrieri</name>
    <dbReference type="NCBI Taxonomy" id="77586"/>
    <lineage>
        <taxon>Eukaryota</taxon>
        <taxon>Viridiplantae</taxon>
        <taxon>Streptophyta</taxon>
        <taxon>Embryophyta</taxon>
        <taxon>Tracheophyta</taxon>
        <taxon>Spermatophyta</taxon>
        <taxon>Magnoliopsida</taxon>
        <taxon>Liliopsida</taxon>
        <taxon>Poales</taxon>
        <taxon>Poaceae</taxon>
        <taxon>BOP clade</taxon>
        <taxon>Oryzoideae</taxon>
        <taxon>Oryzeae</taxon>
        <taxon>Oryzinae</taxon>
        <taxon>Leersia</taxon>
    </lineage>
</organism>
<sequence length="564" mass="62643">MASSAAAAALLPIPSSPSCSSSEDSDEAKPLPPPPAPEDHSPPPQQQQQQERRRRRGWQMERDCNVAMRDLALAGDVDGVFAVFDELKRAGADGGAPPNVLCCNTLVNALAEAGRAGEALKVFEEMLASGVAPNASSYNILIKLHARQLQFDLAWELIHKSDLEPDVGAYSTLITGLCRAGKVVEAWGVLDWMLEKNCRPMVHTYTPIVQAYCSDGRIEEAKLLMAEMEHVGCLPNAVTYNVLIRALCDDGRFDEVDQVLVESRTKDWKPTTVTYNIYMNGLCRKGKAKEALEQLDVMLGEGLDPTAYTLSILLNCLCHDSRLLDAIYLLQRSTELKWYAGVVAYNTVMSRLCEMGKWMAILKLLTDMIKKGIEPNTRTFNILIRSLCVGRKSSLAKSLIHSQGFPANVVTYNILIHWFYYRGKLTEANRLISLMEEKNIARDEVTYTIIVAALCREGKFDAATGFFLQSLKSGLSMDVLTVLLSRLVHADKIWEINRIFDRKDLAPDHHVFDLTIRTFCRAGYCCLRWDAPRIHEGNLEMQQTVELDGESGSGQLAVATIGGP</sequence>
<proteinExistence type="predicted"/>
<dbReference type="PANTHER" id="PTHR45613:SF9">
    <property type="entry name" value="MITOCHONDRIAL GROUP I INTRON SPLICING FACTOR CCM1"/>
    <property type="match status" value="1"/>
</dbReference>
<dbReference type="AlphaFoldDB" id="A0A0D9VFH6"/>
<name>A0A0D9VFH6_9ORYZ</name>
<evidence type="ECO:0000256" key="4">
    <source>
        <dbReference type="SAM" id="MobiDB-lite"/>
    </source>
</evidence>
<reference evidence="6" key="2">
    <citation type="submission" date="2013-12" db="EMBL/GenBank/DDBJ databases">
        <authorList>
            <person name="Yu Y."/>
            <person name="Lee S."/>
            <person name="de Baynast K."/>
            <person name="Wissotski M."/>
            <person name="Liu L."/>
            <person name="Talag J."/>
            <person name="Goicoechea J."/>
            <person name="Angelova A."/>
            <person name="Jetty R."/>
            <person name="Kudrna D."/>
            <person name="Golser W."/>
            <person name="Rivera L."/>
            <person name="Zhang J."/>
            <person name="Wing R."/>
        </authorList>
    </citation>
    <scope>NUCLEOTIDE SEQUENCE</scope>
</reference>